<feature type="transmembrane region" description="Helical" evidence="1">
    <location>
        <begin position="27"/>
        <end position="48"/>
    </location>
</feature>
<evidence type="ECO:0000256" key="1">
    <source>
        <dbReference type="SAM" id="Phobius"/>
    </source>
</evidence>
<feature type="transmembrane region" description="Helical" evidence="1">
    <location>
        <begin position="76"/>
        <end position="97"/>
    </location>
</feature>
<keyword evidence="1" id="KW-0472">Membrane</keyword>
<gene>
    <name evidence="2" type="ordered locus">PCC8801_0110</name>
</gene>
<proteinExistence type="predicted"/>
<dbReference type="EMBL" id="CP001287">
    <property type="protein sequence ID" value="ACK64216.1"/>
    <property type="molecule type" value="Genomic_DNA"/>
</dbReference>
<dbReference type="Proteomes" id="UP000008204">
    <property type="component" value="Chromosome"/>
</dbReference>
<accession>B7K0R2</accession>
<keyword evidence="3" id="KW-1185">Reference proteome</keyword>
<protein>
    <submittedName>
        <fullName evidence="2">Uncharacterized protein</fullName>
    </submittedName>
</protein>
<organism evidence="2 3">
    <name type="scientific">Rippkaea orientalis (strain PCC 8801 / RF-1)</name>
    <name type="common">Cyanothece sp. (strain PCC 8801)</name>
    <dbReference type="NCBI Taxonomy" id="41431"/>
    <lineage>
        <taxon>Bacteria</taxon>
        <taxon>Bacillati</taxon>
        <taxon>Cyanobacteriota</taxon>
        <taxon>Cyanophyceae</taxon>
        <taxon>Oscillatoriophycideae</taxon>
        <taxon>Chroococcales</taxon>
        <taxon>Aphanothecaceae</taxon>
        <taxon>Rippkaea</taxon>
        <taxon>Rippkaea orientalis</taxon>
    </lineage>
</organism>
<keyword evidence="1" id="KW-1133">Transmembrane helix</keyword>
<dbReference type="HOGENOM" id="CLU_1501123_0_0_3"/>
<name>B7K0R2_RIPO1</name>
<keyword evidence="1" id="KW-0812">Transmembrane</keyword>
<reference evidence="3" key="1">
    <citation type="journal article" date="2011" name="MBio">
        <title>Novel metabolic attributes of the genus Cyanothece, comprising a group of unicellular nitrogen-fixing Cyanobacteria.</title>
        <authorList>
            <person name="Bandyopadhyay A."/>
            <person name="Elvitigala T."/>
            <person name="Welsh E."/>
            <person name="Stockel J."/>
            <person name="Liberton M."/>
            <person name="Min H."/>
            <person name="Sherman L.A."/>
            <person name="Pakrasi H.B."/>
        </authorList>
    </citation>
    <scope>NUCLEOTIDE SEQUENCE [LARGE SCALE GENOMIC DNA]</scope>
    <source>
        <strain evidence="3">PCC 8801</strain>
    </source>
</reference>
<sequence>MIVMEEKTEILECTENQIVISNSYSPVLTALHNLLFCLLILFGIFLIIQSPFDPDSLEAKITISGFLITKLKGNTAIIFVKLAGLFFILLSLFALSIKRPNLVTFMREQAIINLSGRSWFGILPYQETIPFNKVISQDISREHSVVILPLKSGKKVFIGTLTNLKIVDAIIVILRSVNK</sequence>
<dbReference type="KEGG" id="cyp:PCC8801_0110"/>
<evidence type="ECO:0000313" key="3">
    <source>
        <dbReference type="Proteomes" id="UP000008204"/>
    </source>
</evidence>
<evidence type="ECO:0000313" key="2">
    <source>
        <dbReference type="EMBL" id="ACK64216.1"/>
    </source>
</evidence>
<dbReference type="AlphaFoldDB" id="B7K0R2"/>
<dbReference type="STRING" id="41431.PCC8801_0110"/>